<comment type="similarity">
    <text evidence="5">Belongs to the class-II pyridoxal-phosphate-dependent aminotransferase family. MalY/PatB cystathionine beta-lyase subfamily.</text>
</comment>
<dbReference type="EMBL" id="FOGQ01000017">
    <property type="protein sequence ID" value="SES29069.1"/>
    <property type="molecule type" value="Genomic_DNA"/>
</dbReference>
<dbReference type="InterPro" id="IPR051798">
    <property type="entry name" value="Class-II_PLP-Dep_Aminotrans"/>
</dbReference>
<reference evidence="8" key="1">
    <citation type="submission" date="2016-10" db="EMBL/GenBank/DDBJ databases">
        <authorList>
            <person name="Varghese N."/>
            <person name="Submissions S."/>
        </authorList>
    </citation>
    <scope>NUCLEOTIDE SEQUENCE [LARGE SCALE GENOMIC DNA]</scope>
    <source>
        <strain evidence="8">DSM 20524</strain>
    </source>
</reference>
<dbReference type="GO" id="GO:0047804">
    <property type="term" value="F:cysteine-S-conjugate beta-lyase activity"/>
    <property type="evidence" value="ECO:0007669"/>
    <property type="project" value="UniProtKB-EC"/>
</dbReference>
<dbReference type="STRING" id="1121357.SAMN05661109_02538"/>
<accession>A0A1H9W5K1</accession>
<keyword evidence="4 7" id="KW-0456">Lyase</keyword>
<dbReference type="InterPro" id="IPR015422">
    <property type="entry name" value="PyrdxlP-dep_Trfase_small"/>
</dbReference>
<evidence type="ECO:0000256" key="4">
    <source>
        <dbReference type="ARBA" id="ARBA00023239"/>
    </source>
</evidence>
<keyword evidence="8" id="KW-1185">Reference proteome</keyword>
<sequence>MQFPSLETLKARGTRKWTQYASADPASDVLPLFIAESDFPTAAPVLEAIQKCVDNETFGYTPAHSQLPEAVAQFYNTRYGWRPDPARIFTCADVVRGMLLGIQYFTRPDSPVIVPVPAYPPFLELPETAGRKRIDVSASATGLNLDEIEAAFTAGAGSILLAAPNNPWGFTYGEPELKELTELAARYNARVLVDEIHAPIVLDGQHVCAAGISETAANVCVTVTATSKAWNIAGLKCAQIIFSNDADVDTWNSLTGVAKDGTGTLGVYAAEACYRHGTEALEQQLDQLRQNRQLIVEKLPQAVPGIQFTEPAATYLMLLDFSATALAEEKQPAGWLRRHAKVALNEGTSFGPGGEHKARLNFATSPEILNEAIDRIGAAIARIA</sequence>
<evidence type="ECO:0000313" key="8">
    <source>
        <dbReference type="Proteomes" id="UP000198929"/>
    </source>
</evidence>
<comment type="cofactor">
    <cofactor evidence="1">
        <name>pyridoxal 5'-phosphate</name>
        <dbReference type="ChEBI" id="CHEBI:597326"/>
    </cofactor>
</comment>
<evidence type="ECO:0000256" key="2">
    <source>
        <dbReference type="ARBA" id="ARBA00012224"/>
    </source>
</evidence>
<dbReference type="InterPro" id="IPR004839">
    <property type="entry name" value="Aminotransferase_I/II_large"/>
</dbReference>
<evidence type="ECO:0000256" key="3">
    <source>
        <dbReference type="ARBA" id="ARBA00022898"/>
    </source>
</evidence>
<protein>
    <recommendedName>
        <fullName evidence="2">cysteine-S-conjugate beta-lyase</fullName>
        <ecNumber evidence="2">4.4.1.13</ecNumber>
    </recommendedName>
</protein>
<dbReference type="SUPFAM" id="SSF53383">
    <property type="entry name" value="PLP-dependent transferases"/>
    <property type="match status" value="1"/>
</dbReference>
<evidence type="ECO:0000256" key="1">
    <source>
        <dbReference type="ARBA" id="ARBA00001933"/>
    </source>
</evidence>
<evidence type="ECO:0000256" key="5">
    <source>
        <dbReference type="ARBA" id="ARBA00037974"/>
    </source>
</evidence>
<dbReference type="InterPro" id="IPR015424">
    <property type="entry name" value="PyrdxlP-dep_Trfase"/>
</dbReference>
<name>A0A1H9W5K1_9CORY</name>
<dbReference type="Gene3D" id="3.90.1150.10">
    <property type="entry name" value="Aspartate Aminotransferase, domain 1"/>
    <property type="match status" value="1"/>
</dbReference>
<dbReference type="Gene3D" id="3.40.640.10">
    <property type="entry name" value="Type I PLP-dependent aspartate aminotransferase-like (Major domain)"/>
    <property type="match status" value="1"/>
</dbReference>
<dbReference type="GO" id="GO:0030170">
    <property type="term" value="F:pyridoxal phosphate binding"/>
    <property type="evidence" value="ECO:0007669"/>
    <property type="project" value="InterPro"/>
</dbReference>
<dbReference type="PANTHER" id="PTHR43525">
    <property type="entry name" value="PROTEIN MALY"/>
    <property type="match status" value="1"/>
</dbReference>
<dbReference type="PANTHER" id="PTHR43525:SF2">
    <property type="entry name" value="CYSTATHIONINE BETA-LYASE-RELATED"/>
    <property type="match status" value="1"/>
</dbReference>
<dbReference type="CDD" id="cd00609">
    <property type="entry name" value="AAT_like"/>
    <property type="match status" value="1"/>
</dbReference>
<dbReference type="AlphaFoldDB" id="A0A1H9W5K1"/>
<dbReference type="RefSeq" id="WP_092260709.1">
    <property type="nucleotide sequence ID" value="NZ_CP047199.1"/>
</dbReference>
<gene>
    <name evidence="7" type="ORF">SAMN05661109_02538</name>
</gene>
<dbReference type="EC" id="4.4.1.13" evidence="2"/>
<feature type="domain" description="Aminotransferase class I/classII large" evidence="6">
    <location>
        <begin position="38"/>
        <end position="376"/>
    </location>
</feature>
<dbReference type="Proteomes" id="UP000198929">
    <property type="component" value="Unassembled WGS sequence"/>
</dbReference>
<evidence type="ECO:0000259" key="6">
    <source>
        <dbReference type="Pfam" id="PF00155"/>
    </source>
</evidence>
<keyword evidence="3" id="KW-0663">Pyridoxal phosphate</keyword>
<dbReference type="InterPro" id="IPR015421">
    <property type="entry name" value="PyrdxlP-dep_Trfase_major"/>
</dbReference>
<proteinExistence type="inferred from homology"/>
<organism evidence="7 8">
    <name type="scientific">Corynebacterium cystitidis DSM 20524</name>
    <dbReference type="NCBI Taxonomy" id="1121357"/>
    <lineage>
        <taxon>Bacteria</taxon>
        <taxon>Bacillati</taxon>
        <taxon>Actinomycetota</taxon>
        <taxon>Actinomycetes</taxon>
        <taxon>Mycobacteriales</taxon>
        <taxon>Corynebacteriaceae</taxon>
        <taxon>Corynebacterium</taxon>
    </lineage>
</organism>
<dbReference type="Pfam" id="PF00155">
    <property type="entry name" value="Aminotran_1_2"/>
    <property type="match status" value="1"/>
</dbReference>
<evidence type="ECO:0000313" key="7">
    <source>
        <dbReference type="EMBL" id="SES29069.1"/>
    </source>
</evidence>